<dbReference type="OrthoDB" id="9859758at2"/>
<protein>
    <submittedName>
        <fullName evidence="1">Uncharacterized protein</fullName>
    </submittedName>
</protein>
<dbReference type="RefSeq" id="WP_068763013.1">
    <property type="nucleotide sequence ID" value="NZ_LXIE01000049.1"/>
</dbReference>
<proteinExistence type="predicted"/>
<keyword evidence="2" id="KW-1185">Reference proteome</keyword>
<name>A0A1A9LBE2_9FLAO</name>
<gene>
    <name evidence="1" type="ORF">A7A78_07155</name>
</gene>
<accession>A0A1A9LBE2</accession>
<dbReference type="Proteomes" id="UP000077552">
    <property type="component" value="Unassembled WGS sequence"/>
</dbReference>
<dbReference type="EMBL" id="LXIE01000049">
    <property type="protein sequence ID" value="OAD90316.1"/>
    <property type="molecule type" value="Genomic_DNA"/>
</dbReference>
<comment type="caution">
    <text evidence="1">The sequence shown here is derived from an EMBL/GenBank/DDBJ whole genome shotgun (WGS) entry which is preliminary data.</text>
</comment>
<evidence type="ECO:0000313" key="2">
    <source>
        <dbReference type="Proteomes" id="UP000077552"/>
    </source>
</evidence>
<reference evidence="1 2" key="1">
    <citation type="submission" date="2016-05" db="EMBL/GenBank/DDBJ databases">
        <title>Genome sequencing of Vitellibacter soesokkakensis RSSK-12.</title>
        <authorList>
            <person name="Thevarajoo S."/>
            <person name="Selvaratnam C."/>
            <person name="Goh K.M."/>
            <person name="Chan K.-G."/>
            <person name="Chong C.S."/>
        </authorList>
    </citation>
    <scope>NUCLEOTIDE SEQUENCE [LARGE SCALE GENOMIC DNA]</scope>
    <source>
        <strain evidence="1 2">RSSK-12</strain>
    </source>
</reference>
<dbReference type="STRING" id="1385699.A7A78_07155"/>
<dbReference type="AlphaFoldDB" id="A0A1A9LBE2"/>
<evidence type="ECO:0000313" key="1">
    <source>
        <dbReference type="EMBL" id="OAD90316.1"/>
    </source>
</evidence>
<organism evidence="1 2">
    <name type="scientific">Aequorivita soesokkakensis</name>
    <dbReference type="NCBI Taxonomy" id="1385699"/>
    <lineage>
        <taxon>Bacteria</taxon>
        <taxon>Pseudomonadati</taxon>
        <taxon>Bacteroidota</taxon>
        <taxon>Flavobacteriia</taxon>
        <taxon>Flavobacteriales</taxon>
        <taxon>Flavobacteriaceae</taxon>
        <taxon>Aequorivita</taxon>
    </lineage>
</organism>
<sequence length="123" mass="14563">MMISEKIILRTNPLFAFEFLEEGFHVTDESKDNTNRFYEYKIIKDVEHKSKSINWFGSIINYFALVLGFSGDTDIQIDGYQIRFKYDNENVIILTEHCEYKTVIEISERINNKTALKSTRTNY</sequence>